<feature type="transmembrane region" description="Helical" evidence="17">
    <location>
        <begin position="379"/>
        <end position="407"/>
    </location>
</feature>
<dbReference type="PANTHER" id="PTHR33989">
    <property type="match status" value="1"/>
</dbReference>
<dbReference type="Pfam" id="PF02378">
    <property type="entry name" value="PTS_EIIC"/>
    <property type="match status" value="1"/>
</dbReference>
<evidence type="ECO:0000256" key="16">
    <source>
        <dbReference type="PROSITE-ProRule" id="PRU00423"/>
    </source>
</evidence>
<gene>
    <name evidence="20" type="ORF">IV80_GL000930</name>
</gene>
<evidence type="ECO:0000259" key="19">
    <source>
        <dbReference type="PROSITE" id="PS51105"/>
    </source>
</evidence>
<keyword evidence="11" id="KW-0418">Kinase</keyword>
<dbReference type="InterPro" id="IPR051088">
    <property type="entry name" value="PTS_Sugar-EIIC/EIIB"/>
</dbReference>
<dbReference type="PATRIC" id="fig|319652.3.peg.936"/>
<sequence>MKRFEKIADKMKPAFEKIAANPYLSAIRDGFIASMPIILFSSVFLLIAYLPNTWGFFWSTKVTNHLLTAYNYSMGLLSLFIAATTSKNLIDYKNLSLPKTNRINPVSVMIASQIAFIILAVKTAGSGVTLADMGTQGLLAAYIVGLIVPNIYYVCIKNNVTIKMPAQVPQNISQTFKDLIPLTSSVVVFWAFDIGFRALFDGKNLPEGIIALLSPLFTASDSYIGLAIIGGAMGFFWFIGIQGPSIVQPAVVAFEVANTAANLKLVQGGSQAMHVLTVNTQDYVMNFGGTGATLVVAYLFLIVCKSKQLRALGKATFIPVSFGVNEPVLFGAPMIMNPIFFLPMVLTPMLNVVIFKFFVTTLGMNSMIYTLPWTIPGPIGIIISTGLAPLSFIAVALMLVGDVLFYLPFVKIYDNQLLEGERKEEQKEQAEKSVGNEVGNAALAGATNDAGIDENNSTVEVEMPSENKGKATITKETNVLVLCAGGGTSGILANALNKVAKERNLPLHAAARAYGQDMDLIHDMDLVILAPQMESMKGNLKKITDAYDVQLLTTTGKQYIELTRDADKAIKFVADNIK</sequence>
<evidence type="ECO:0000256" key="9">
    <source>
        <dbReference type="ARBA" id="ARBA00022683"/>
    </source>
</evidence>
<feature type="transmembrane region" description="Helical" evidence="17">
    <location>
        <begin position="70"/>
        <end position="90"/>
    </location>
</feature>
<dbReference type="InterPro" id="IPR004501">
    <property type="entry name" value="PTS_EIIC_3"/>
</dbReference>
<keyword evidence="10 17" id="KW-0812">Transmembrane</keyword>
<dbReference type="STRING" id="319652.IV80_GL000930"/>
<dbReference type="AlphaFoldDB" id="A0A0R2IRI2"/>
<evidence type="ECO:0000256" key="5">
    <source>
        <dbReference type="ARBA" id="ARBA00022475"/>
    </source>
</evidence>
<keyword evidence="12 17" id="KW-1133">Transmembrane helix</keyword>
<dbReference type="GO" id="GO:0008982">
    <property type="term" value="F:protein-N(PI)-phosphohistidine-sugar phosphotransferase activity"/>
    <property type="evidence" value="ECO:0007669"/>
    <property type="project" value="InterPro"/>
</dbReference>
<dbReference type="GO" id="GO:0005886">
    <property type="term" value="C:plasma membrane"/>
    <property type="evidence" value="ECO:0007669"/>
    <property type="project" value="UniProtKB-SubCell"/>
</dbReference>
<evidence type="ECO:0000256" key="2">
    <source>
        <dbReference type="ARBA" id="ARBA00012802"/>
    </source>
</evidence>
<dbReference type="InterPro" id="IPR003501">
    <property type="entry name" value="PTS_EIIB_2/3"/>
</dbReference>
<evidence type="ECO:0000256" key="7">
    <source>
        <dbReference type="ARBA" id="ARBA00022597"/>
    </source>
</evidence>
<protein>
    <recommendedName>
        <fullName evidence="3">PTS system lactose-specific EIICB component</fullName>
        <ecNumber evidence="2">2.7.1.207</ecNumber>
    </recommendedName>
    <alternativeName>
        <fullName evidence="14">EIICB-Lac</fullName>
    </alternativeName>
</protein>
<dbReference type="PROSITE" id="PS51105">
    <property type="entry name" value="PTS_EIIC_TYPE_3"/>
    <property type="match status" value="1"/>
</dbReference>
<dbReference type="InterPro" id="IPR036095">
    <property type="entry name" value="PTS_EIIB-like_sf"/>
</dbReference>
<evidence type="ECO:0000256" key="3">
    <source>
        <dbReference type="ARBA" id="ARBA00020834"/>
    </source>
</evidence>
<dbReference type="EMBL" id="JQBR01000002">
    <property type="protein sequence ID" value="KRN67390.1"/>
    <property type="molecule type" value="Genomic_DNA"/>
</dbReference>
<organism evidence="20 21">
    <name type="scientific">Pediococcus cellicola</name>
    <dbReference type="NCBI Taxonomy" id="319652"/>
    <lineage>
        <taxon>Bacteria</taxon>
        <taxon>Bacillati</taxon>
        <taxon>Bacillota</taxon>
        <taxon>Bacilli</taxon>
        <taxon>Lactobacillales</taxon>
        <taxon>Lactobacillaceae</taxon>
        <taxon>Pediococcus</taxon>
    </lineage>
</organism>
<evidence type="ECO:0000256" key="11">
    <source>
        <dbReference type="ARBA" id="ARBA00022777"/>
    </source>
</evidence>
<feature type="transmembrane region" description="Helical" evidence="17">
    <location>
        <begin position="283"/>
        <end position="304"/>
    </location>
</feature>
<dbReference type="GO" id="GO:1901264">
    <property type="term" value="P:carbohydrate derivative transport"/>
    <property type="evidence" value="ECO:0007669"/>
    <property type="project" value="TreeGrafter"/>
</dbReference>
<keyword evidence="6" id="KW-0597">Phosphoprotein</keyword>
<keyword evidence="4" id="KW-0813">Transport</keyword>
<feature type="transmembrane region" description="Helical" evidence="17">
    <location>
        <begin position="220"/>
        <end position="239"/>
    </location>
</feature>
<keyword evidence="8 20" id="KW-0808">Transferase</keyword>
<feature type="domain" description="PTS EIIC type-3" evidence="19">
    <location>
        <begin position="7"/>
        <end position="409"/>
    </location>
</feature>
<keyword evidence="21" id="KW-1185">Reference proteome</keyword>
<dbReference type="EC" id="2.7.1.207" evidence="2"/>
<dbReference type="NCBIfam" id="TIGR00853">
    <property type="entry name" value="pts-lac"/>
    <property type="match status" value="1"/>
</dbReference>
<keyword evidence="9" id="KW-0598">Phosphotransferase system</keyword>
<feature type="transmembrane region" description="Helical" evidence="17">
    <location>
        <begin position="339"/>
        <end position="359"/>
    </location>
</feature>
<evidence type="ECO:0000313" key="21">
    <source>
        <dbReference type="Proteomes" id="UP000051568"/>
    </source>
</evidence>
<evidence type="ECO:0000259" key="18">
    <source>
        <dbReference type="PROSITE" id="PS51100"/>
    </source>
</evidence>
<dbReference type="InterPro" id="IPR041713">
    <property type="entry name" value="PTS_IIB"/>
</dbReference>
<proteinExistence type="predicted"/>
<evidence type="ECO:0000256" key="14">
    <source>
        <dbReference type="ARBA" id="ARBA00029639"/>
    </source>
</evidence>
<keyword evidence="20" id="KW-0670">Pyruvate</keyword>
<comment type="subcellular location">
    <subcellularLocation>
        <location evidence="1">Cell membrane</location>
        <topology evidence="1">Multi-pass membrane protein</topology>
    </subcellularLocation>
</comment>
<evidence type="ECO:0000256" key="10">
    <source>
        <dbReference type="ARBA" id="ARBA00022692"/>
    </source>
</evidence>
<evidence type="ECO:0000256" key="1">
    <source>
        <dbReference type="ARBA" id="ARBA00004651"/>
    </source>
</evidence>
<name>A0A0R2IRI2_9LACO</name>
<keyword evidence="7" id="KW-0762">Sugar transport</keyword>
<keyword evidence="13 17" id="KW-0472">Membrane</keyword>
<evidence type="ECO:0000256" key="6">
    <source>
        <dbReference type="ARBA" id="ARBA00022553"/>
    </source>
</evidence>
<evidence type="ECO:0000256" key="8">
    <source>
        <dbReference type="ARBA" id="ARBA00022679"/>
    </source>
</evidence>
<reference evidence="20 21" key="1">
    <citation type="journal article" date="2015" name="Genome Announc.">
        <title>Expanding the biotechnology potential of lactobacilli through comparative genomics of 213 strains and associated genera.</title>
        <authorList>
            <person name="Sun Z."/>
            <person name="Harris H.M."/>
            <person name="McCann A."/>
            <person name="Guo C."/>
            <person name="Argimon S."/>
            <person name="Zhang W."/>
            <person name="Yang X."/>
            <person name="Jeffery I.B."/>
            <person name="Cooney J.C."/>
            <person name="Kagawa T.F."/>
            <person name="Liu W."/>
            <person name="Song Y."/>
            <person name="Salvetti E."/>
            <person name="Wrobel A."/>
            <person name="Rasinkangas P."/>
            <person name="Parkhill J."/>
            <person name="Rea M.C."/>
            <person name="O'Sullivan O."/>
            <person name="Ritari J."/>
            <person name="Douillard F.P."/>
            <person name="Paul Ross R."/>
            <person name="Yang R."/>
            <person name="Briner A.E."/>
            <person name="Felis G.E."/>
            <person name="de Vos W.M."/>
            <person name="Barrangou R."/>
            <person name="Klaenhammer T.R."/>
            <person name="Caufield P.W."/>
            <person name="Cui Y."/>
            <person name="Zhang H."/>
            <person name="O'Toole P.W."/>
        </authorList>
    </citation>
    <scope>NUCLEOTIDE SEQUENCE [LARGE SCALE GENOMIC DNA]</scope>
    <source>
        <strain evidence="20 21">DSM 17757</strain>
    </source>
</reference>
<dbReference type="InterPro" id="IPR013012">
    <property type="entry name" value="PTS_EIIB_3"/>
</dbReference>
<dbReference type="GO" id="GO:0016301">
    <property type="term" value="F:kinase activity"/>
    <property type="evidence" value="ECO:0007669"/>
    <property type="project" value="UniProtKB-KW"/>
</dbReference>
<dbReference type="PANTHER" id="PTHR33989:SF8">
    <property type="entry name" value="PERMEASE IIC COMPONENT"/>
    <property type="match status" value="1"/>
</dbReference>
<feature type="transmembrane region" description="Helical" evidence="17">
    <location>
        <begin position="31"/>
        <end position="50"/>
    </location>
</feature>
<evidence type="ECO:0000256" key="4">
    <source>
        <dbReference type="ARBA" id="ARBA00022448"/>
    </source>
</evidence>
<dbReference type="Gene3D" id="3.40.50.2300">
    <property type="match status" value="1"/>
</dbReference>
<evidence type="ECO:0000256" key="13">
    <source>
        <dbReference type="ARBA" id="ARBA00023136"/>
    </source>
</evidence>
<comment type="catalytic activity">
    <reaction evidence="15">
        <text>lactose(out) + N(pros)-phospho-L-histidyl-[protein] = lactose 6-phosphate(in) + L-histidyl-[protein]</text>
        <dbReference type="Rhea" id="RHEA:42400"/>
        <dbReference type="Rhea" id="RHEA-COMP:9745"/>
        <dbReference type="Rhea" id="RHEA-COMP:9746"/>
        <dbReference type="ChEBI" id="CHEBI:17716"/>
        <dbReference type="ChEBI" id="CHEBI:29979"/>
        <dbReference type="ChEBI" id="CHEBI:64837"/>
        <dbReference type="ChEBI" id="CHEBI:79080"/>
        <dbReference type="EC" id="2.7.1.207"/>
    </reaction>
</comment>
<comment type="caution">
    <text evidence="20">The sequence shown here is derived from an EMBL/GenBank/DDBJ whole genome shotgun (WGS) entry which is preliminary data.</text>
</comment>
<dbReference type="Pfam" id="PF02302">
    <property type="entry name" value="PTS_IIB"/>
    <property type="match status" value="1"/>
</dbReference>
<dbReference type="SUPFAM" id="SSF52794">
    <property type="entry name" value="PTS system IIB component-like"/>
    <property type="match status" value="1"/>
</dbReference>
<evidence type="ECO:0000256" key="12">
    <source>
        <dbReference type="ARBA" id="ARBA00022989"/>
    </source>
</evidence>
<dbReference type="OrthoDB" id="1641940at2"/>
<evidence type="ECO:0000313" key="20">
    <source>
        <dbReference type="EMBL" id="KRN67390.1"/>
    </source>
</evidence>
<feature type="domain" description="PTS EIIB type-3" evidence="18">
    <location>
        <begin position="476"/>
        <end position="578"/>
    </location>
</feature>
<dbReference type="InterPro" id="IPR003352">
    <property type="entry name" value="PTS_EIIC"/>
</dbReference>
<feature type="transmembrane region" description="Helical" evidence="17">
    <location>
        <begin position="133"/>
        <end position="155"/>
    </location>
</feature>
<evidence type="ECO:0000256" key="15">
    <source>
        <dbReference type="ARBA" id="ARBA00048444"/>
    </source>
</evidence>
<dbReference type="GO" id="GO:0009401">
    <property type="term" value="P:phosphoenolpyruvate-dependent sugar phosphotransferase system"/>
    <property type="evidence" value="ECO:0007669"/>
    <property type="project" value="UniProtKB-KW"/>
</dbReference>
<evidence type="ECO:0000256" key="17">
    <source>
        <dbReference type="SAM" id="Phobius"/>
    </source>
</evidence>
<feature type="transmembrane region" description="Helical" evidence="17">
    <location>
        <begin position="102"/>
        <end position="121"/>
    </location>
</feature>
<dbReference type="PROSITE" id="PS51100">
    <property type="entry name" value="PTS_EIIB_TYPE_3"/>
    <property type="match status" value="1"/>
</dbReference>
<dbReference type="Proteomes" id="UP000051568">
    <property type="component" value="Unassembled WGS sequence"/>
</dbReference>
<dbReference type="RefSeq" id="WP_057749398.1">
    <property type="nucleotide sequence ID" value="NZ_BJVH01000013.1"/>
</dbReference>
<feature type="modified residue" description="Phosphocysteine; by EIIA" evidence="16">
    <location>
        <position position="483"/>
    </location>
</feature>
<dbReference type="CDD" id="cd05565">
    <property type="entry name" value="PTS_IIB_lactose"/>
    <property type="match status" value="1"/>
</dbReference>
<accession>A0A0R2IRI2</accession>
<keyword evidence="5" id="KW-1003">Cell membrane</keyword>